<dbReference type="Gene3D" id="3.40.50.1390">
    <property type="entry name" value="Resolvase, N-terminal catalytic domain"/>
    <property type="match status" value="1"/>
</dbReference>
<dbReference type="Pfam" id="PF07508">
    <property type="entry name" value="Recombinase"/>
    <property type="match status" value="1"/>
</dbReference>
<dbReference type="SMART" id="SM00857">
    <property type="entry name" value="Resolvase"/>
    <property type="match status" value="1"/>
</dbReference>
<evidence type="ECO:0000259" key="2">
    <source>
        <dbReference type="PROSITE" id="PS51737"/>
    </source>
</evidence>
<dbReference type="Pfam" id="PF13408">
    <property type="entry name" value="Zn_ribbon_recom"/>
    <property type="match status" value="1"/>
</dbReference>
<name>A0ABT6PA62_9BACT</name>
<dbReference type="Proteomes" id="UP001160301">
    <property type="component" value="Unassembled WGS sequence"/>
</dbReference>
<protein>
    <submittedName>
        <fullName evidence="3">Recombinase family protein</fullName>
    </submittedName>
</protein>
<dbReference type="SUPFAM" id="SSF53041">
    <property type="entry name" value="Resolvase-like"/>
    <property type="match status" value="1"/>
</dbReference>
<feature type="domain" description="Resolvase/invertase-type recombinase catalytic" evidence="1">
    <location>
        <begin position="19"/>
        <end position="169"/>
    </location>
</feature>
<dbReference type="InterPro" id="IPR050639">
    <property type="entry name" value="SSR_resolvase"/>
</dbReference>
<dbReference type="InterPro" id="IPR011109">
    <property type="entry name" value="DNA_bind_recombinase_dom"/>
</dbReference>
<dbReference type="InterPro" id="IPR036162">
    <property type="entry name" value="Resolvase-like_N_sf"/>
</dbReference>
<dbReference type="PANTHER" id="PTHR30461:SF23">
    <property type="entry name" value="DNA RECOMBINASE-RELATED"/>
    <property type="match status" value="1"/>
</dbReference>
<dbReference type="InterPro" id="IPR006119">
    <property type="entry name" value="Resolv_N"/>
</dbReference>
<dbReference type="InterPro" id="IPR038109">
    <property type="entry name" value="DNA_bind_recomb_sf"/>
</dbReference>
<gene>
    <name evidence="3" type="ORF">QHF89_48855</name>
</gene>
<evidence type="ECO:0000313" key="3">
    <source>
        <dbReference type="EMBL" id="MDI1437515.1"/>
    </source>
</evidence>
<dbReference type="PROSITE" id="PS51737">
    <property type="entry name" value="RECOMBINASE_DNA_BIND"/>
    <property type="match status" value="1"/>
</dbReference>
<accession>A0ABT6PA62</accession>
<dbReference type="RefSeq" id="WP_136973291.1">
    <property type="nucleotide sequence ID" value="NZ_JARZHI010000132.1"/>
</dbReference>
<dbReference type="PROSITE" id="PS51736">
    <property type="entry name" value="RECOMBINASES_3"/>
    <property type="match status" value="1"/>
</dbReference>
<evidence type="ECO:0000259" key="1">
    <source>
        <dbReference type="PROSITE" id="PS51736"/>
    </source>
</evidence>
<comment type="caution">
    <text evidence="3">The sequence shown here is derived from an EMBL/GenBank/DDBJ whole genome shotgun (WGS) entry which is preliminary data.</text>
</comment>
<keyword evidence="4" id="KW-1185">Reference proteome</keyword>
<dbReference type="Gene3D" id="3.90.1750.20">
    <property type="entry name" value="Putative Large Serine Recombinase, Chain B, Domain 2"/>
    <property type="match status" value="1"/>
</dbReference>
<organism evidence="3 4">
    <name type="scientific">Polyangium sorediatum</name>
    <dbReference type="NCBI Taxonomy" id="889274"/>
    <lineage>
        <taxon>Bacteria</taxon>
        <taxon>Pseudomonadati</taxon>
        <taxon>Myxococcota</taxon>
        <taxon>Polyangia</taxon>
        <taxon>Polyangiales</taxon>
        <taxon>Polyangiaceae</taxon>
        <taxon>Polyangium</taxon>
    </lineage>
</organism>
<dbReference type="Pfam" id="PF00239">
    <property type="entry name" value="Resolvase"/>
    <property type="match status" value="1"/>
</dbReference>
<dbReference type="InterPro" id="IPR025827">
    <property type="entry name" value="Zn_ribbon_recom_dom"/>
</dbReference>
<dbReference type="CDD" id="cd00338">
    <property type="entry name" value="Ser_Recombinase"/>
    <property type="match status" value="1"/>
</dbReference>
<reference evidence="3 4" key="1">
    <citation type="submission" date="2023-04" db="EMBL/GenBank/DDBJ databases">
        <title>The genome sequence of Polyangium sorediatum DSM14670.</title>
        <authorList>
            <person name="Zhang X."/>
        </authorList>
    </citation>
    <scope>NUCLEOTIDE SEQUENCE [LARGE SCALE GENOMIC DNA]</scope>
    <source>
        <strain evidence="3 4">DSM 14670</strain>
    </source>
</reference>
<evidence type="ECO:0000313" key="4">
    <source>
        <dbReference type="Proteomes" id="UP001160301"/>
    </source>
</evidence>
<proteinExistence type="predicted"/>
<sequence>MKRSQLQSWGEESPPPARWWAFYVRVTKEESLKKDLSVPNQCARAREIAAARGWTDYRIYVEEKNVSAELWAEKRPAFRQLIDDIVSGNVIGVCARHTDRFWRGNEIQGRFLRVLKPLGIELWDFNSRYDYKSAHGRFSLQVLGAASELEVGLMAERIREMRRGKAIRGQTGGGAPPFGYTSQSRRMAELVAADVPRDEAYRQACLQYPVGKCWYVDEDEAQIVRLMFKLYTDPQYRYGAKRIARYLHQHGFHPRKTTAFSVTFIMKVINSPSYAGFTSFDEDAYENRMPSKAPRHKQKLYRGEHPALIEPELWQAAQQIKETERTVQRTRKTQKGALAEIFSLTGIMSCPQCGAAMVGKSTQPRNRGVSYRYYQCCRRYNGGIEACSMPTIPAEGLQDAVWKWVHDLMDNQAFVMEQLERMQKKYRKEQPAGRQQLVALRRRREALKAGIEKYFRLFESAQSTEPDVAILDRVRALRAELQSVEAEVAALETRSAPAELEVSPERVRRYLATLRQKVAEHADLQRVLFMELQREHDLQVRVAPSGEEFTASIALPTEAFAKGSAGAPEQKVLMSVLKSPDAGGGPRVWRKVNDASATLRATLCMALRICRARSESLRSICSAMPAASPAMAKTTS</sequence>
<feature type="domain" description="Recombinase" evidence="2">
    <location>
        <begin position="204"/>
        <end position="327"/>
    </location>
</feature>
<dbReference type="PANTHER" id="PTHR30461">
    <property type="entry name" value="DNA-INVERTASE FROM LAMBDOID PROPHAGE"/>
    <property type="match status" value="1"/>
</dbReference>
<dbReference type="EMBL" id="JARZHI010000132">
    <property type="protein sequence ID" value="MDI1437515.1"/>
    <property type="molecule type" value="Genomic_DNA"/>
</dbReference>